<comment type="caution">
    <text evidence="8">The sequence shown here is derived from an EMBL/GenBank/DDBJ whole genome shotgun (WGS) entry which is preliminary data.</text>
</comment>
<feature type="domain" description="Major facilitator superfamily (MFS) profile" evidence="7">
    <location>
        <begin position="19"/>
        <end position="403"/>
    </location>
</feature>
<evidence type="ECO:0000256" key="2">
    <source>
        <dbReference type="ARBA" id="ARBA00022448"/>
    </source>
</evidence>
<dbReference type="InterPro" id="IPR011701">
    <property type="entry name" value="MFS"/>
</dbReference>
<keyword evidence="9" id="KW-1185">Reference proteome</keyword>
<feature type="transmembrane region" description="Helical" evidence="6">
    <location>
        <begin position="315"/>
        <end position="338"/>
    </location>
</feature>
<feature type="transmembrane region" description="Helical" evidence="6">
    <location>
        <begin position="292"/>
        <end position="309"/>
    </location>
</feature>
<evidence type="ECO:0000313" key="9">
    <source>
        <dbReference type="Proteomes" id="UP000639859"/>
    </source>
</evidence>
<dbReference type="InterPro" id="IPR001958">
    <property type="entry name" value="Tet-R_TetA/multi-R_MdtG-like"/>
</dbReference>
<feature type="transmembrane region" description="Helical" evidence="6">
    <location>
        <begin position="260"/>
        <end position="280"/>
    </location>
</feature>
<dbReference type="CDD" id="cd17330">
    <property type="entry name" value="MFS_SLC46_TetA_like"/>
    <property type="match status" value="1"/>
</dbReference>
<reference evidence="8 9" key="1">
    <citation type="submission" date="2020-11" db="EMBL/GenBank/DDBJ databases">
        <title>genome sequence of strain KACC 18849.</title>
        <authorList>
            <person name="Gao J."/>
            <person name="Zhang X."/>
        </authorList>
    </citation>
    <scope>NUCLEOTIDE SEQUENCE [LARGE SCALE GENOMIC DNA]</scope>
    <source>
        <strain evidence="8 9">KACC 18849</strain>
    </source>
</reference>
<feature type="transmembrane region" description="Helical" evidence="6">
    <location>
        <begin position="20"/>
        <end position="41"/>
    </location>
</feature>
<sequence length="406" mass="42075">MSTLVAPVAASAPVHSSRALYVLLLVVFINLVGFGLVIPLLPFYAKALNASPWQVTALFSAYSLGQFLAEPFWGRLSDRIGRRPVLIVTILANTLSYVALAFAPTIFAAFAIRFFSGAASGNISTIQGYMADVTPPDKRAGRMGLLGSAFGAGFVVGPALGGLLAHPDAGRIGFQIPLFVAAGLAAAASLGVFLFVVESRAPRKNAPPPPPRREALKAAFAHPVLSRVLMVTFVSTAAFSGMEAIFGLWTASRFDWGPQQVGLCFAVIGVVASLGQGVLTGRLARRFGEPKVLTTGLAIICFSMAITPFTPSAAFVPLFVGLTAFGQSLVFPCIAALISRATPPDQQGAMLGLNMAGGSLARMSGPMIAGPLFGVAVGGPYWFGALLTVPAIALAVTVGRRAKAAP</sequence>
<evidence type="ECO:0000256" key="1">
    <source>
        <dbReference type="ARBA" id="ARBA00004141"/>
    </source>
</evidence>
<feature type="transmembrane region" description="Helical" evidence="6">
    <location>
        <begin position="218"/>
        <end position="240"/>
    </location>
</feature>
<gene>
    <name evidence="8" type="ORF">I4Q42_00220</name>
</gene>
<dbReference type="PANTHER" id="PTHR23504">
    <property type="entry name" value="MAJOR FACILITATOR SUPERFAMILY DOMAIN-CONTAINING PROTEIN 10"/>
    <property type="match status" value="1"/>
</dbReference>
<feature type="transmembrane region" description="Helical" evidence="6">
    <location>
        <begin position="143"/>
        <end position="164"/>
    </location>
</feature>
<keyword evidence="5 6" id="KW-0472">Membrane</keyword>
<evidence type="ECO:0000256" key="6">
    <source>
        <dbReference type="SAM" id="Phobius"/>
    </source>
</evidence>
<comment type="subcellular location">
    <subcellularLocation>
        <location evidence="1">Membrane</location>
        <topology evidence="1">Multi-pass membrane protein</topology>
    </subcellularLocation>
</comment>
<feature type="transmembrane region" description="Helical" evidence="6">
    <location>
        <begin position="350"/>
        <end position="369"/>
    </location>
</feature>
<dbReference type="InterPro" id="IPR036259">
    <property type="entry name" value="MFS_trans_sf"/>
</dbReference>
<dbReference type="PROSITE" id="PS50850">
    <property type="entry name" value="MFS"/>
    <property type="match status" value="1"/>
</dbReference>
<dbReference type="Pfam" id="PF07690">
    <property type="entry name" value="MFS_1"/>
    <property type="match status" value="1"/>
</dbReference>
<dbReference type="PANTHER" id="PTHR23504:SF15">
    <property type="entry name" value="MAJOR FACILITATOR SUPERFAMILY (MFS) PROFILE DOMAIN-CONTAINING PROTEIN"/>
    <property type="match status" value="1"/>
</dbReference>
<evidence type="ECO:0000256" key="4">
    <source>
        <dbReference type="ARBA" id="ARBA00022989"/>
    </source>
</evidence>
<evidence type="ECO:0000256" key="3">
    <source>
        <dbReference type="ARBA" id="ARBA00022692"/>
    </source>
</evidence>
<dbReference type="RefSeq" id="WP_198574066.1">
    <property type="nucleotide sequence ID" value="NZ_JADWOX010000001.1"/>
</dbReference>
<evidence type="ECO:0000313" key="8">
    <source>
        <dbReference type="EMBL" id="MBI1682088.1"/>
    </source>
</evidence>
<dbReference type="InterPro" id="IPR020846">
    <property type="entry name" value="MFS_dom"/>
</dbReference>
<accession>A0ABS0SRE8</accession>
<dbReference type="SUPFAM" id="SSF103473">
    <property type="entry name" value="MFS general substrate transporter"/>
    <property type="match status" value="1"/>
</dbReference>
<feature type="transmembrane region" description="Helical" evidence="6">
    <location>
        <begin position="176"/>
        <end position="197"/>
    </location>
</feature>
<keyword evidence="4 6" id="KW-1133">Transmembrane helix</keyword>
<dbReference type="Gene3D" id="1.20.1250.20">
    <property type="entry name" value="MFS general substrate transporter like domains"/>
    <property type="match status" value="1"/>
</dbReference>
<dbReference type="EMBL" id="JADWOX010000001">
    <property type="protein sequence ID" value="MBI1682088.1"/>
    <property type="molecule type" value="Genomic_DNA"/>
</dbReference>
<keyword evidence="2" id="KW-0813">Transport</keyword>
<proteinExistence type="predicted"/>
<dbReference type="Proteomes" id="UP000639859">
    <property type="component" value="Unassembled WGS sequence"/>
</dbReference>
<dbReference type="PRINTS" id="PR01035">
    <property type="entry name" value="TCRTETA"/>
</dbReference>
<keyword evidence="3 6" id="KW-0812">Transmembrane</keyword>
<evidence type="ECO:0000256" key="5">
    <source>
        <dbReference type="ARBA" id="ARBA00023136"/>
    </source>
</evidence>
<evidence type="ECO:0000259" key="7">
    <source>
        <dbReference type="PROSITE" id="PS50850"/>
    </source>
</evidence>
<name>A0ABS0SRE8_9CAUL</name>
<organism evidence="8 9">
    <name type="scientific">Caulobacter hibisci</name>
    <dbReference type="NCBI Taxonomy" id="2035993"/>
    <lineage>
        <taxon>Bacteria</taxon>
        <taxon>Pseudomonadati</taxon>
        <taxon>Pseudomonadota</taxon>
        <taxon>Alphaproteobacteria</taxon>
        <taxon>Caulobacterales</taxon>
        <taxon>Caulobacteraceae</taxon>
        <taxon>Caulobacter</taxon>
    </lineage>
</organism>
<feature type="transmembrane region" description="Helical" evidence="6">
    <location>
        <begin position="381"/>
        <end position="399"/>
    </location>
</feature>
<protein>
    <submittedName>
        <fullName evidence="8">MFS transporter</fullName>
    </submittedName>
</protein>